<dbReference type="PANTHER" id="PTHR40115">
    <property type="entry name" value="INNER MEMBRANE PROTEIN WITH PEPSY TM HELIX"/>
    <property type="match status" value="1"/>
</dbReference>
<keyword evidence="1" id="KW-0812">Transmembrane</keyword>
<feature type="transmembrane region" description="Helical" evidence="1">
    <location>
        <begin position="181"/>
        <end position="200"/>
    </location>
</feature>
<dbReference type="Pfam" id="PF10029">
    <property type="entry name" value="DUF2271"/>
    <property type="match status" value="1"/>
</dbReference>
<proteinExistence type="predicted"/>
<protein>
    <submittedName>
        <fullName evidence="2">DUF2271 domain-containing protein</fullName>
    </submittedName>
</protein>
<name>A0A346NHT7_9ALTE</name>
<dbReference type="KEGG" id="salm:D0Y50_01145"/>
<dbReference type="AlphaFoldDB" id="A0A346NHT7"/>
<dbReference type="InterPro" id="IPR014469">
    <property type="entry name" value="DUF2271"/>
</dbReference>
<dbReference type="PANTHER" id="PTHR40115:SF1">
    <property type="entry name" value="INNER MEMBRANE PROTEIN WITH PEPSY TM HELIX"/>
    <property type="match status" value="1"/>
</dbReference>
<organism evidence="2 3">
    <name type="scientific">Salinimonas sediminis</name>
    <dbReference type="NCBI Taxonomy" id="2303538"/>
    <lineage>
        <taxon>Bacteria</taxon>
        <taxon>Pseudomonadati</taxon>
        <taxon>Pseudomonadota</taxon>
        <taxon>Gammaproteobacteria</taxon>
        <taxon>Alteromonadales</taxon>
        <taxon>Alteromonadaceae</taxon>
        <taxon>Alteromonas/Salinimonas group</taxon>
        <taxon>Salinimonas</taxon>
    </lineage>
</organism>
<dbReference type="EMBL" id="CP031769">
    <property type="protein sequence ID" value="AXR05094.1"/>
    <property type="molecule type" value="Genomic_DNA"/>
</dbReference>
<reference evidence="2 3" key="1">
    <citation type="submission" date="2018-08" db="EMBL/GenBank/DDBJ databases">
        <title>Salinimonas sediminis sp. nov., a piezophilic bacterium isolated from a deep-sea sediment sample from the New Britain Trench.</title>
        <authorList>
            <person name="Cao J."/>
        </authorList>
    </citation>
    <scope>NUCLEOTIDE SEQUENCE [LARGE SCALE GENOMIC DNA]</scope>
    <source>
        <strain evidence="2 3">N102</strain>
    </source>
</reference>
<keyword evidence="3" id="KW-1185">Reference proteome</keyword>
<evidence type="ECO:0000256" key="1">
    <source>
        <dbReference type="SAM" id="Phobius"/>
    </source>
</evidence>
<keyword evidence="1" id="KW-1133">Transmembrane helix</keyword>
<evidence type="ECO:0000313" key="3">
    <source>
        <dbReference type="Proteomes" id="UP000262073"/>
    </source>
</evidence>
<gene>
    <name evidence="2" type="ORF">D0Y50_01145</name>
</gene>
<feature type="transmembrane region" description="Helical" evidence="1">
    <location>
        <begin position="145"/>
        <end position="169"/>
    </location>
</feature>
<evidence type="ECO:0000313" key="2">
    <source>
        <dbReference type="EMBL" id="AXR05094.1"/>
    </source>
</evidence>
<accession>A0A346NHT7</accession>
<dbReference type="OrthoDB" id="27171at2"/>
<keyword evidence="1" id="KW-0472">Membrane</keyword>
<dbReference type="Proteomes" id="UP000262073">
    <property type="component" value="Chromosome"/>
</dbReference>
<sequence>MKSWMSRHFWNIKNWHWISSAVCLIGMLLFAITGITLNHATSIESEASTREIESQVPSALVARLSPNTALPQAFLDWYEETTTMTLNADVPAQWSDSELYVAQPRAGGDRWFSVDLNNGDFYQQTTSRGVVSYLNDLHKGRNTGAIWKFFIDVFAVACMVFSVTGLLLLKRYAKGRKSTWPLVMAGLIIPVILLMIPAHVQADELKVTLPRINVAEYHAPYVAVWLADENEQRVKDIAVWYDTEMDNHKGEKWLKDLRLWWRRSGRSLALPVDGVSGATRRPGTATIALADTLKTVAKGQYTLYVEAARELGGREVLSIPLTLPATQPVAHKASGNNELTSIELTLEAVQ</sequence>
<dbReference type="InterPro" id="IPR032307">
    <property type="entry name" value="PepSY_TM-like_2"/>
</dbReference>
<dbReference type="RefSeq" id="WP_117315094.1">
    <property type="nucleotide sequence ID" value="NZ_CP031769.1"/>
</dbReference>
<dbReference type="Pfam" id="PF16357">
    <property type="entry name" value="PepSY_TM_like_2"/>
    <property type="match status" value="1"/>
</dbReference>